<organism evidence="1 2">
    <name type="scientific">Cronartium quercuum f. sp. fusiforme G11</name>
    <dbReference type="NCBI Taxonomy" id="708437"/>
    <lineage>
        <taxon>Eukaryota</taxon>
        <taxon>Fungi</taxon>
        <taxon>Dikarya</taxon>
        <taxon>Basidiomycota</taxon>
        <taxon>Pucciniomycotina</taxon>
        <taxon>Pucciniomycetes</taxon>
        <taxon>Pucciniales</taxon>
        <taxon>Coleosporiaceae</taxon>
        <taxon>Cronartium</taxon>
    </lineage>
</organism>
<dbReference type="Proteomes" id="UP000886653">
    <property type="component" value="Unassembled WGS sequence"/>
</dbReference>
<dbReference type="AlphaFoldDB" id="A0A9P6TC08"/>
<sequence length="106" mass="12330">MIYRSQTHVSVFPQLKKLFFFLLKVSWYRNKVSVISLYPFKNNISVTLYILSFKSLFGFTFAGDLWLSSSDFTTTVLLLRTAKSVITILSFLQDDRDEIPNSTLLF</sequence>
<evidence type="ECO:0000313" key="2">
    <source>
        <dbReference type="Proteomes" id="UP000886653"/>
    </source>
</evidence>
<dbReference type="EMBL" id="MU167264">
    <property type="protein sequence ID" value="KAG0146229.1"/>
    <property type="molecule type" value="Genomic_DNA"/>
</dbReference>
<comment type="caution">
    <text evidence="1">The sequence shown here is derived from an EMBL/GenBank/DDBJ whole genome shotgun (WGS) entry which is preliminary data.</text>
</comment>
<reference evidence="1" key="1">
    <citation type="submission" date="2013-11" db="EMBL/GenBank/DDBJ databases">
        <title>Genome sequence of the fusiform rust pathogen reveals effectors for host alternation and coevolution with pine.</title>
        <authorList>
            <consortium name="DOE Joint Genome Institute"/>
            <person name="Smith K."/>
            <person name="Pendleton A."/>
            <person name="Kubisiak T."/>
            <person name="Anderson C."/>
            <person name="Salamov A."/>
            <person name="Aerts A."/>
            <person name="Riley R."/>
            <person name="Clum A."/>
            <person name="Lindquist E."/>
            <person name="Ence D."/>
            <person name="Campbell M."/>
            <person name="Kronenberg Z."/>
            <person name="Feau N."/>
            <person name="Dhillon B."/>
            <person name="Hamelin R."/>
            <person name="Burleigh J."/>
            <person name="Smith J."/>
            <person name="Yandell M."/>
            <person name="Nelson C."/>
            <person name="Grigoriev I."/>
            <person name="Davis J."/>
        </authorList>
    </citation>
    <scope>NUCLEOTIDE SEQUENCE</scope>
    <source>
        <strain evidence="1">G11</strain>
    </source>
</reference>
<gene>
    <name evidence="1" type="ORF">CROQUDRAFT_531899</name>
</gene>
<accession>A0A9P6TC08</accession>
<evidence type="ECO:0000313" key="1">
    <source>
        <dbReference type="EMBL" id="KAG0146229.1"/>
    </source>
</evidence>
<name>A0A9P6TC08_9BASI</name>
<proteinExistence type="predicted"/>
<keyword evidence="2" id="KW-1185">Reference proteome</keyword>
<protein>
    <submittedName>
        <fullName evidence="1">Uncharacterized protein</fullName>
    </submittedName>
</protein>